<sequence>ASASTLSAKRPAALRGIGRAARRQSRESPPSAAKDLASADFIRRFRDGGPQAKGSEDLPALDPAWVTEDPWQTARNVVNALCQHRFNDRVFVDEVLAGPESARGREFFVTLALADKDVLGSADSGQLKDFDRDTTNLLEQLKEKLGGWMQGIYRLKVQTPGVDKELTLPDDLWKCELFTCRVDWVNGTSRYTKYAVLLSADNATSTWKLADCTENVDVKIGKLTKNQKAARY</sequence>
<dbReference type="AlphaFoldDB" id="A0A813DPW0"/>
<feature type="region of interest" description="Disordered" evidence="1">
    <location>
        <begin position="1"/>
        <end position="38"/>
    </location>
</feature>
<dbReference type="OrthoDB" id="9995526at2759"/>
<keyword evidence="3" id="KW-1185">Reference proteome</keyword>
<organism evidence="2 3">
    <name type="scientific">Polarella glacialis</name>
    <name type="common">Dinoflagellate</name>
    <dbReference type="NCBI Taxonomy" id="89957"/>
    <lineage>
        <taxon>Eukaryota</taxon>
        <taxon>Sar</taxon>
        <taxon>Alveolata</taxon>
        <taxon>Dinophyceae</taxon>
        <taxon>Suessiales</taxon>
        <taxon>Suessiaceae</taxon>
        <taxon>Polarella</taxon>
    </lineage>
</organism>
<protein>
    <submittedName>
        <fullName evidence="2">Uncharacterized protein</fullName>
    </submittedName>
</protein>
<dbReference type="Proteomes" id="UP000654075">
    <property type="component" value="Unassembled WGS sequence"/>
</dbReference>
<reference evidence="2" key="1">
    <citation type="submission" date="2021-02" db="EMBL/GenBank/DDBJ databases">
        <authorList>
            <person name="Dougan E. K."/>
            <person name="Rhodes N."/>
            <person name="Thang M."/>
            <person name="Chan C."/>
        </authorList>
    </citation>
    <scope>NUCLEOTIDE SEQUENCE</scope>
</reference>
<gene>
    <name evidence="2" type="ORF">PGLA1383_LOCUS7914</name>
</gene>
<feature type="non-terminal residue" evidence="2">
    <location>
        <position position="1"/>
    </location>
</feature>
<evidence type="ECO:0000313" key="2">
    <source>
        <dbReference type="EMBL" id="CAE8589136.1"/>
    </source>
</evidence>
<proteinExistence type="predicted"/>
<dbReference type="EMBL" id="CAJNNV010003510">
    <property type="protein sequence ID" value="CAE8589136.1"/>
    <property type="molecule type" value="Genomic_DNA"/>
</dbReference>
<evidence type="ECO:0000256" key="1">
    <source>
        <dbReference type="SAM" id="MobiDB-lite"/>
    </source>
</evidence>
<comment type="caution">
    <text evidence="2">The sequence shown here is derived from an EMBL/GenBank/DDBJ whole genome shotgun (WGS) entry which is preliminary data.</text>
</comment>
<evidence type="ECO:0000313" key="3">
    <source>
        <dbReference type="Proteomes" id="UP000654075"/>
    </source>
</evidence>
<feature type="non-terminal residue" evidence="2">
    <location>
        <position position="232"/>
    </location>
</feature>
<name>A0A813DPW0_POLGL</name>
<feature type="compositionally biased region" description="Low complexity" evidence="1">
    <location>
        <begin position="10"/>
        <end position="19"/>
    </location>
</feature>
<accession>A0A813DPW0</accession>